<keyword evidence="2" id="KW-0808">Transferase</keyword>
<dbReference type="InterPro" id="IPR000182">
    <property type="entry name" value="GNAT_dom"/>
</dbReference>
<keyword evidence="5" id="KW-0012">Acyltransferase</keyword>
<accession>A0ABP9N6J2</accession>
<evidence type="ECO:0000313" key="8">
    <source>
        <dbReference type="EMBL" id="GAA5110782.1"/>
    </source>
</evidence>
<dbReference type="PROSITE" id="PS51191">
    <property type="entry name" value="FEMABX"/>
    <property type="match status" value="1"/>
</dbReference>
<dbReference type="RefSeq" id="WP_345602664.1">
    <property type="nucleotide sequence ID" value="NZ_BAABJO010000001.1"/>
</dbReference>
<evidence type="ECO:0000256" key="6">
    <source>
        <dbReference type="ARBA" id="ARBA00023316"/>
    </source>
</evidence>
<keyword evidence="6" id="KW-0961">Cell wall biogenesis/degradation</keyword>
<name>A0ABP9N6J2_9PSEU</name>
<evidence type="ECO:0000256" key="5">
    <source>
        <dbReference type="ARBA" id="ARBA00023315"/>
    </source>
</evidence>
<dbReference type="Pfam" id="PF02388">
    <property type="entry name" value="FemAB"/>
    <property type="match status" value="1"/>
</dbReference>
<dbReference type="PANTHER" id="PTHR36174:SF1">
    <property type="entry name" value="LIPID II:GLYCINE GLYCYLTRANSFERASE"/>
    <property type="match status" value="1"/>
</dbReference>
<comment type="similarity">
    <text evidence="1">Belongs to the FemABX family.</text>
</comment>
<comment type="caution">
    <text evidence="8">The sequence shown here is derived from an EMBL/GenBank/DDBJ whole genome shotgun (WGS) entry which is preliminary data.</text>
</comment>
<dbReference type="Pfam" id="PF13480">
    <property type="entry name" value="Acetyltransf_6"/>
    <property type="match status" value="1"/>
</dbReference>
<dbReference type="InterPro" id="IPR016181">
    <property type="entry name" value="Acyl_CoA_acyltransferase"/>
</dbReference>
<dbReference type="PROSITE" id="PS51186">
    <property type="entry name" value="GNAT"/>
    <property type="match status" value="1"/>
</dbReference>
<evidence type="ECO:0000256" key="2">
    <source>
        <dbReference type="ARBA" id="ARBA00022679"/>
    </source>
</evidence>
<evidence type="ECO:0000256" key="1">
    <source>
        <dbReference type="ARBA" id="ARBA00009943"/>
    </source>
</evidence>
<proteinExistence type="inferred from homology"/>
<dbReference type="InterPro" id="IPR050644">
    <property type="entry name" value="PG_Glycine_Bridge_Synth"/>
</dbReference>
<organism evidence="8 9">
    <name type="scientific">Pseudonocardia adelaidensis</name>
    <dbReference type="NCBI Taxonomy" id="648754"/>
    <lineage>
        <taxon>Bacteria</taxon>
        <taxon>Bacillati</taxon>
        <taxon>Actinomycetota</taxon>
        <taxon>Actinomycetes</taxon>
        <taxon>Pseudonocardiales</taxon>
        <taxon>Pseudonocardiaceae</taxon>
        <taxon>Pseudonocardia</taxon>
    </lineage>
</organism>
<evidence type="ECO:0000259" key="7">
    <source>
        <dbReference type="PROSITE" id="PS51186"/>
    </source>
</evidence>
<evidence type="ECO:0000256" key="3">
    <source>
        <dbReference type="ARBA" id="ARBA00022960"/>
    </source>
</evidence>
<protein>
    <submittedName>
        <fullName evidence="8">Peptidoglycan bridge formation glycyltransferase FemA/FemB family protein</fullName>
    </submittedName>
</protein>
<gene>
    <name evidence="8" type="ORF">GCM10023320_02900</name>
</gene>
<dbReference type="EMBL" id="BAABJO010000001">
    <property type="protein sequence ID" value="GAA5110782.1"/>
    <property type="molecule type" value="Genomic_DNA"/>
</dbReference>
<keyword evidence="4" id="KW-0573">Peptidoglycan synthesis</keyword>
<feature type="domain" description="N-acetyltransferase" evidence="7">
    <location>
        <begin position="174"/>
        <end position="343"/>
    </location>
</feature>
<dbReference type="Proteomes" id="UP001500804">
    <property type="component" value="Unassembled WGS sequence"/>
</dbReference>
<keyword evidence="3" id="KW-0133">Cell shape</keyword>
<dbReference type="SUPFAM" id="SSF55729">
    <property type="entry name" value="Acyl-CoA N-acyltransferases (Nat)"/>
    <property type="match status" value="2"/>
</dbReference>
<evidence type="ECO:0000256" key="4">
    <source>
        <dbReference type="ARBA" id="ARBA00022984"/>
    </source>
</evidence>
<dbReference type="InterPro" id="IPR003447">
    <property type="entry name" value="FEMABX"/>
</dbReference>
<dbReference type="PANTHER" id="PTHR36174">
    <property type="entry name" value="LIPID II:GLYCINE GLYCYLTRANSFERASE"/>
    <property type="match status" value="1"/>
</dbReference>
<dbReference type="InterPro" id="IPR038740">
    <property type="entry name" value="BioF2-like_GNAT_dom"/>
</dbReference>
<dbReference type="Gene3D" id="3.40.630.30">
    <property type="match status" value="2"/>
</dbReference>
<evidence type="ECO:0000313" key="9">
    <source>
        <dbReference type="Proteomes" id="UP001500804"/>
    </source>
</evidence>
<reference evidence="9" key="1">
    <citation type="journal article" date="2019" name="Int. J. Syst. Evol. Microbiol.">
        <title>The Global Catalogue of Microorganisms (GCM) 10K type strain sequencing project: providing services to taxonomists for standard genome sequencing and annotation.</title>
        <authorList>
            <consortium name="The Broad Institute Genomics Platform"/>
            <consortium name="The Broad Institute Genome Sequencing Center for Infectious Disease"/>
            <person name="Wu L."/>
            <person name="Ma J."/>
        </authorList>
    </citation>
    <scope>NUCLEOTIDE SEQUENCE [LARGE SCALE GENOMIC DNA]</scope>
    <source>
        <strain evidence="9">JCM 18302</strain>
    </source>
</reference>
<keyword evidence="9" id="KW-1185">Reference proteome</keyword>
<sequence length="358" mass="39225">MLEIEVDDRPSHPEWDEWVAAAPGGHHLQSSGWAHVKAGTGWRATRFLLRRSGELLGGCQLLDRDIPVVGRIGYVPRGPVIAPRDVDLVDTLLDALREHARRRRVAVVKIQPPVDRADLPPLLESRGLVASELHTAPAASVVVDVGADRDEEAIFRGLRATTRRRVRQARKHGVTVRTGEADDLPVLQAIIEATARRQGFAPYPADYYRRLWAAFGTSGHARLLIAEHEGVALAAVLLVAFGDTVIYKIGGLADVEGAPKGASELTHWTGITWAREAGYRYYDFEGIPLEIAQAMREGRPVEPTGVAFFKLGFGGEPVVYPGTSDLLPDGLPGRALRYILPRAERWRGVVHRLAGRSA</sequence>